<evidence type="ECO:0000313" key="8">
    <source>
        <dbReference type="EMBL" id="SVB98305.1"/>
    </source>
</evidence>
<accession>A0A382IG36</accession>
<feature type="domain" description="YrdC-like" evidence="7">
    <location>
        <begin position="1"/>
        <end position="155"/>
    </location>
</feature>
<evidence type="ECO:0000256" key="6">
    <source>
        <dbReference type="ARBA" id="ARBA00048366"/>
    </source>
</evidence>
<dbReference type="InterPro" id="IPR017945">
    <property type="entry name" value="DHBP_synth_RibB-like_a/b_dom"/>
</dbReference>
<keyword evidence="5" id="KW-0808">Transferase</keyword>
<dbReference type="PANTHER" id="PTHR17490:SF18">
    <property type="entry name" value="THREONYLCARBAMOYL-AMP SYNTHASE"/>
    <property type="match status" value="1"/>
</dbReference>
<dbReference type="AlphaFoldDB" id="A0A382IG36"/>
<name>A0A382IG36_9ZZZZ</name>
<proteinExistence type="inferred from homology"/>
<dbReference type="PROSITE" id="PS51163">
    <property type="entry name" value="YRDC"/>
    <property type="match status" value="1"/>
</dbReference>
<dbReference type="GO" id="GO:0000049">
    <property type="term" value="F:tRNA binding"/>
    <property type="evidence" value="ECO:0007669"/>
    <property type="project" value="TreeGrafter"/>
</dbReference>
<evidence type="ECO:0000259" key="7">
    <source>
        <dbReference type="PROSITE" id="PS51163"/>
    </source>
</evidence>
<dbReference type="SUPFAM" id="SSF55821">
    <property type="entry name" value="YrdC/RibB"/>
    <property type="match status" value="1"/>
</dbReference>
<dbReference type="InterPro" id="IPR050156">
    <property type="entry name" value="TC-AMP_synthase_SUA5"/>
</dbReference>
<dbReference type="EC" id="2.7.7.87" evidence="3"/>
<dbReference type="GO" id="GO:0005737">
    <property type="term" value="C:cytoplasm"/>
    <property type="evidence" value="ECO:0007669"/>
    <property type="project" value="UniProtKB-SubCell"/>
</dbReference>
<evidence type="ECO:0000256" key="4">
    <source>
        <dbReference type="ARBA" id="ARBA00022490"/>
    </source>
</evidence>
<reference evidence="8" key="1">
    <citation type="submission" date="2018-05" db="EMBL/GenBank/DDBJ databases">
        <authorList>
            <person name="Lanie J.A."/>
            <person name="Ng W.-L."/>
            <person name="Kazmierczak K.M."/>
            <person name="Andrzejewski T.M."/>
            <person name="Davidsen T.M."/>
            <person name="Wayne K.J."/>
            <person name="Tettelin H."/>
            <person name="Glass J.I."/>
            <person name="Rusch D."/>
            <person name="Podicherti R."/>
            <person name="Tsui H.-C.T."/>
            <person name="Winkler M.E."/>
        </authorList>
    </citation>
    <scope>NUCLEOTIDE SEQUENCE</scope>
</reference>
<evidence type="ECO:0000256" key="5">
    <source>
        <dbReference type="ARBA" id="ARBA00022679"/>
    </source>
</evidence>
<keyword evidence="4" id="KW-0963">Cytoplasm</keyword>
<evidence type="ECO:0000256" key="3">
    <source>
        <dbReference type="ARBA" id="ARBA00012584"/>
    </source>
</evidence>
<sequence length="155" mass="16892">MGCDPKNEQAVNKLLKIKNRSVDMGLILLGSNTKGIDGWLNISNHQKKTLLTPTEKPTTYLIPITNEAPPWVIGKHSSLALRISTMPIIQTLNEILGCPIVSTSANAHGKQPLQTKKQVEGEFLETLDYIVGGTCGTFNRPSSIVDIVTGKEIRS</sequence>
<evidence type="ECO:0000256" key="2">
    <source>
        <dbReference type="ARBA" id="ARBA00007663"/>
    </source>
</evidence>
<protein>
    <recommendedName>
        <fullName evidence="3">L-threonylcarbamoyladenylate synthase</fullName>
        <ecNumber evidence="3">2.7.7.87</ecNumber>
    </recommendedName>
</protein>
<dbReference type="GO" id="GO:0061710">
    <property type="term" value="F:L-threonylcarbamoyladenylate synthase"/>
    <property type="evidence" value="ECO:0007669"/>
    <property type="project" value="UniProtKB-EC"/>
</dbReference>
<dbReference type="GO" id="GO:0003725">
    <property type="term" value="F:double-stranded RNA binding"/>
    <property type="evidence" value="ECO:0007669"/>
    <property type="project" value="InterPro"/>
</dbReference>
<comment type="subcellular location">
    <subcellularLocation>
        <location evidence="1">Cytoplasm</location>
    </subcellularLocation>
</comment>
<dbReference type="InterPro" id="IPR006070">
    <property type="entry name" value="Sua5-like_dom"/>
</dbReference>
<evidence type="ECO:0000256" key="1">
    <source>
        <dbReference type="ARBA" id="ARBA00004496"/>
    </source>
</evidence>
<dbReference type="EMBL" id="UINC01067027">
    <property type="protein sequence ID" value="SVB98305.1"/>
    <property type="molecule type" value="Genomic_DNA"/>
</dbReference>
<organism evidence="8">
    <name type="scientific">marine metagenome</name>
    <dbReference type="NCBI Taxonomy" id="408172"/>
    <lineage>
        <taxon>unclassified sequences</taxon>
        <taxon>metagenomes</taxon>
        <taxon>ecological metagenomes</taxon>
    </lineage>
</organism>
<dbReference type="GO" id="GO:0006450">
    <property type="term" value="P:regulation of translational fidelity"/>
    <property type="evidence" value="ECO:0007669"/>
    <property type="project" value="TreeGrafter"/>
</dbReference>
<comment type="catalytic activity">
    <reaction evidence="6">
        <text>L-threonine + hydrogencarbonate + ATP = L-threonylcarbamoyladenylate + diphosphate + H2O</text>
        <dbReference type="Rhea" id="RHEA:36407"/>
        <dbReference type="ChEBI" id="CHEBI:15377"/>
        <dbReference type="ChEBI" id="CHEBI:17544"/>
        <dbReference type="ChEBI" id="CHEBI:30616"/>
        <dbReference type="ChEBI" id="CHEBI:33019"/>
        <dbReference type="ChEBI" id="CHEBI:57926"/>
        <dbReference type="ChEBI" id="CHEBI:73682"/>
        <dbReference type="EC" id="2.7.7.87"/>
    </reaction>
</comment>
<dbReference type="PANTHER" id="PTHR17490">
    <property type="entry name" value="SUA5"/>
    <property type="match status" value="1"/>
</dbReference>
<gene>
    <name evidence="8" type="ORF">METZ01_LOCUS251159</name>
</gene>
<dbReference type="Pfam" id="PF01300">
    <property type="entry name" value="Sua5_yciO_yrdC"/>
    <property type="match status" value="1"/>
</dbReference>
<dbReference type="Gene3D" id="3.90.870.10">
    <property type="entry name" value="DHBP synthase"/>
    <property type="match status" value="1"/>
</dbReference>
<comment type="similarity">
    <text evidence="2">Belongs to the SUA5 family.</text>
</comment>